<evidence type="ECO:0000313" key="4">
    <source>
        <dbReference type="Proteomes" id="UP000033457"/>
    </source>
</evidence>
<keyword evidence="4" id="KW-1185">Reference proteome</keyword>
<gene>
    <name evidence="3" type="ORF">NCTC949_00254</name>
    <name evidence="2" type="ORF">UL82_02190</name>
</gene>
<keyword evidence="1" id="KW-0472">Membrane</keyword>
<name>A0A0F6R0V0_9CORY</name>
<dbReference type="Proteomes" id="UP000033457">
    <property type="component" value="Chromosome"/>
</dbReference>
<reference evidence="3 5" key="2">
    <citation type="submission" date="2018-12" db="EMBL/GenBank/DDBJ databases">
        <authorList>
            <consortium name="Pathogen Informatics"/>
        </authorList>
    </citation>
    <scope>NUCLEOTIDE SEQUENCE [LARGE SCALE GENOMIC DNA]</scope>
    <source>
        <strain evidence="3 5">NCTC949</strain>
    </source>
</reference>
<dbReference type="HOGENOM" id="CLU_210183_0_0_11"/>
<dbReference type="STRING" id="35755.UL82_02190"/>
<dbReference type="KEGG" id="cku:UL82_02190"/>
<protein>
    <submittedName>
        <fullName evidence="2">Uncharacterized protein</fullName>
    </submittedName>
</protein>
<evidence type="ECO:0000313" key="5">
    <source>
        <dbReference type="Proteomes" id="UP000271380"/>
    </source>
</evidence>
<evidence type="ECO:0000313" key="2">
    <source>
        <dbReference type="EMBL" id="AKE40663.1"/>
    </source>
</evidence>
<reference evidence="2 4" key="1">
    <citation type="journal article" date="2015" name="Genome Announc.">
        <title>Complete Genome Sequence of Corynebacterium kutscheri DSM 20755, a Corynebacterial Type Strain with Remarkably Low G+C Content of Chromosomal DNA.</title>
        <authorList>
            <person name="Ruckert C."/>
            <person name="Albersmeier A."/>
            <person name="Winkler A."/>
            <person name="Tauch A."/>
        </authorList>
    </citation>
    <scope>NUCLEOTIDE SEQUENCE [LARGE SCALE GENOMIC DNA]</scope>
    <source>
        <strain evidence="2 4">DSM 20755</strain>
    </source>
</reference>
<evidence type="ECO:0000256" key="1">
    <source>
        <dbReference type="SAM" id="Phobius"/>
    </source>
</evidence>
<dbReference type="AlphaFoldDB" id="A0A0F6R0V0"/>
<dbReference type="EMBL" id="CP011312">
    <property type="protein sequence ID" value="AKE40663.1"/>
    <property type="molecule type" value="Genomic_DNA"/>
</dbReference>
<keyword evidence="1" id="KW-0812">Transmembrane</keyword>
<dbReference type="EMBL" id="LR134377">
    <property type="protein sequence ID" value="VEH04753.1"/>
    <property type="molecule type" value="Genomic_DNA"/>
</dbReference>
<proteinExistence type="predicted"/>
<accession>A0A0F6R0V0</accession>
<sequence>MRLTGIVLLILGIVLAGLSTLLLGNNDINAILGALLLGMGGASIIASLTYLFR</sequence>
<feature type="transmembrane region" description="Helical" evidence="1">
    <location>
        <begin position="32"/>
        <end position="52"/>
    </location>
</feature>
<organism evidence="2 4">
    <name type="scientific">Corynebacterium kutscheri</name>
    <dbReference type="NCBI Taxonomy" id="35755"/>
    <lineage>
        <taxon>Bacteria</taxon>
        <taxon>Bacillati</taxon>
        <taxon>Actinomycetota</taxon>
        <taxon>Actinomycetes</taxon>
        <taxon>Mycobacteriales</taxon>
        <taxon>Corynebacteriaceae</taxon>
        <taxon>Corynebacterium</taxon>
    </lineage>
</organism>
<evidence type="ECO:0000313" key="3">
    <source>
        <dbReference type="EMBL" id="VEH04753.1"/>
    </source>
</evidence>
<dbReference type="RefSeq" id="WP_169746256.1">
    <property type="nucleotide sequence ID" value="NZ_CP011312.1"/>
</dbReference>
<dbReference type="Proteomes" id="UP000271380">
    <property type="component" value="Chromosome"/>
</dbReference>
<keyword evidence="1" id="KW-1133">Transmembrane helix</keyword>